<dbReference type="InterPro" id="IPR001279">
    <property type="entry name" value="Metallo-B-lactamas"/>
</dbReference>
<keyword evidence="4" id="KW-1185">Reference proteome</keyword>
<proteinExistence type="predicted"/>
<dbReference type="Proteomes" id="UP001597216">
    <property type="component" value="Unassembled WGS sequence"/>
</dbReference>
<evidence type="ECO:0000256" key="1">
    <source>
        <dbReference type="SAM" id="SignalP"/>
    </source>
</evidence>
<dbReference type="NCBIfam" id="NF033105">
    <property type="entry name" value="bla_subclass_B3"/>
    <property type="match status" value="1"/>
</dbReference>
<accession>A0ABW3T2R2</accession>
<feature type="chain" id="PRO_5045339653" evidence="1">
    <location>
        <begin position="19"/>
        <end position="284"/>
    </location>
</feature>
<dbReference type="EMBL" id="JBHTLQ010000024">
    <property type="protein sequence ID" value="MFD1191273.1"/>
    <property type="molecule type" value="Genomic_DNA"/>
</dbReference>
<dbReference type="RefSeq" id="WP_377353728.1">
    <property type="nucleotide sequence ID" value="NZ_JBHTLQ010000024.1"/>
</dbReference>
<dbReference type="GO" id="GO:0008800">
    <property type="term" value="F:beta-lactamase activity"/>
    <property type="evidence" value="ECO:0007669"/>
    <property type="project" value="UniProtKB-EC"/>
</dbReference>
<dbReference type="PANTHER" id="PTHR42951">
    <property type="entry name" value="METALLO-BETA-LACTAMASE DOMAIN-CONTAINING"/>
    <property type="match status" value="1"/>
</dbReference>
<dbReference type="EC" id="3.5.2.6" evidence="3"/>
<comment type="caution">
    <text evidence="3">The sequence shown here is derived from an EMBL/GenBank/DDBJ whole genome shotgun (WGS) entry which is preliminary data.</text>
</comment>
<dbReference type="InterPro" id="IPR050855">
    <property type="entry name" value="NDM-1-like"/>
</dbReference>
<dbReference type="SUPFAM" id="SSF56281">
    <property type="entry name" value="Metallo-hydrolase/oxidoreductase"/>
    <property type="match status" value="1"/>
</dbReference>
<feature type="domain" description="Metallo-beta-lactamase" evidence="2">
    <location>
        <begin position="44"/>
        <end position="235"/>
    </location>
</feature>
<dbReference type="Pfam" id="PF00753">
    <property type="entry name" value="Lactamase_B"/>
    <property type="match status" value="1"/>
</dbReference>
<evidence type="ECO:0000313" key="3">
    <source>
        <dbReference type="EMBL" id="MFD1191273.1"/>
    </source>
</evidence>
<sequence length="284" mass="30235">MKRILIAAAALVALPAQAQGPASWTTPTAPFKVADNLYYVGSAGISVWLITTPQGHILIDGGMPGAAVQIEKSITELGFKPKDVKLLLATHAHIDHVGGTADLKADTGAQLVAMAQDKAALETGTYPGSEDVKALNFKPAKVDRVIRDGEVLALGGVKLTAHLTPGHTAGCTTWTFPVTDQGRKLDALLYCSTSVAANRLVSKTRGPQYPGIVDDYRKAFAKLKTLKADMFLAPHAEQFGLDAKRTKLGQGPNPFVDPTELQTRVAASEADFRRDLARQEEAAK</sequence>
<dbReference type="NCBIfam" id="NF012229">
    <property type="entry name" value="bla_class_B_core"/>
    <property type="match status" value="1"/>
</dbReference>
<dbReference type="InterPro" id="IPR036866">
    <property type="entry name" value="RibonucZ/Hydroxyglut_hydro"/>
</dbReference>
<reference evidence="4" key="1">
    <citation type="journal article" date="2019" name="Int. J. Syst. Evol. Microbiol.">
        <title>The Global Catalogue of Microorganisms (GCM) 10K type strain sequencing project: providing services to taxonomists for standard genome sequencing and annotation.</title>
        <authorList>
            <consortium name="The Broad Institute Genomics Platform"/>
            <consortium name="The Broad Institute Genome Sequencing Center for Infectious Disease"/>
            <person name="Wu L."/>
            <person name="Ma J."/>
        </authorList>
    </citation>
    <scope>NUCLEOTIDE SEQUENCE [LARGE SCALE GENOMIC DNA]</scope>
    <source>
        <strain evidence="4">CCUG 55074</strain>
    </source>
</reference>
<organism evidence="3 4">
    <name type="scientific">Phenylobacterium conjunctum</name>
    <dbReference type="NCBI Taxonomy" id="1298959"/>
    <lineage>
        <taxon>Bacteria</taxon>
        <taxon>Pseudomonadati</taxon>
        <taxon>Pseudomonadota</taxon>
        <taxon>Alphaproteobacteria</taxon>
        <taxon>Caulobacterales</taxon>
        <taxon>Caulobacteraceae</taxon>
        <taxon>Phenylobacterium</taxon>
    </lineage>
</organism>
<evidence type="ECO:0000313" key="4">
    <source>
        <dbReference type="Proteomes" id="UP001597216"/>
    </source>
</evidence>
<dbReference type="PANTHER" id="PTHR42951:SF17">
    <property type="entry name" value="METALLO-BETA-LACTAMASE DOMAIN-CONTAINING PROTEIN"/>
    <property type="match status" value="1"/>
</dbReference>
<keyword evidence="3" id="KW-0378">Hydrolase</keyword>
<feature type="signal peptide" evidence="1">
    <location>
        <begin position="1"/>
        <end position="18"/>
    </location>
</feature>
<dbReference type="SMART" id="SM00849">
    <property type="entry name" value="Lactamase_B"/>
    <property type="match status" value="1"/>
</dbReference>
<gene>
    <name evidence="3" type="primary">bla</name>
    <name evidence="3" type="ORF">ACFQ27_11840</name>
</gene>
<dbReference type="Gene3D" id="3.60.15.10">
    <property type="entry name" value="Ribonuclease Z/Hydroxyacylglutathione hydrolase-like"/>
    <property type="match status" value="1"/>
</dbReference>
<evidence type="ECO:0000259" key="2">
    <source>
        <dbReference type="SMART" id="SM00849"/>
    </source>
</evidence>
<keyword evidence="1" id="KW-0732">Signal</keyword>
<name>A0ABW3T2R2_9CAUL</name>
<protein>
    <submittedName>
        <fullName evidence="3">Subclass B3 metallo-beta-lactamase</fullName>
        <ecNumber evidence="3">3.5.2.6</ecNumber>
    </submittedName>
</protein>